<protein>
    <submittedName>
        <fullName evidence="9">MFS transporter</fullName>
    </submittedName>
</protein>
<feature type="transmembrane region" description="Helical" evidence="7">
    <location>
        <begin position="95"/>
        <end position="114"/>
    </location>
</feature>
<evidence type="ECO:0000256" key="7">
    <source>
        <dbReference type="SAM" id="Phobius"/>
    </source>
</evidence>
<dbReference type="GO" id="GO:0005886">
    <property type="term" value="C:plasma membrane"/>
    <property type="evidence" value="ECO:0007669"/>
    <property type="project" value="UniProtKB-SubCell"/>
</dbReference>
<evidence type="ECO:0000256" key="1">
    <source>
        <dbReference type="ARBA" id="ARBA00004651"/>
    </source>
</evidence>
<keyword evidence="6 7" id="KW-0472">Membrane</keyword>
<evidence type="ECO:0000256" key="3">
    <source>
        <dbReference type="ARBA" id="ARBA00022475"/>
    </source>
</evidence>
<organism evidence="9 10">
    <name type="scientific">Planobispora rosea</name>
    <dbReference type="NCBI Taxonomy" id="35762"/>
    <lineage>
        <taxon>Bacteria</taxon>
        <taxon>Bacillati</taxon>
        <taxon>Actinomycetota</taxon>
        <taxon>Actinomycetes</taxon>
        <taxon>Streptosporangiales</taxon>
        <taxon>Streptosporangiaceae</taxon>
        <taxon>Planobispora</taxon>
    </lineage>
</organism>
<evidence type="ECO:0000313" key="9">
    <source>
        <dbReference type="EMBL" id="GIH87770.1"/>
    </source>
</evidence>
<dbReference type="Proteomes" id="UP000655044">
    <property type="component" value="Unassembled WGS sequence"/>
</dbReference>
<evidence type="ECO:0000256" key="2">
    <source>
        <dbReference type="ARBA" id="ARBA00022448"/>
    </source>
</evidence>
<feature type="domain" description="Major facilitator superfamily (MFS) profile" evidence="8">
    <location>
        <begin position="1"/>
        <end position="357"/>
    </location>
</feature>
<name>A0A8J3WFT4_PLARO</name>
<keyword evidence="3" id="KW-1003">Cell membrane</keyword>
<feature type="transmembrane region" description="Helical" evidence="7">
    <location>
        <begin position="305"/>
        <end position="326"/>
    </location>
</feature>
<dbReference type="InterPro" id="IPR020846">
    <property type="entry name" value="MFS_dom"/>
</dbReference>
<feature type="transmembrane region" description="Helical" evidence="7">
    <location>
        <begin position="120"/>
        <end position="141"/>
    </location>
</feature>
<evidence type="ECO:0000256" key="5">
    <source>
        <dbReference type="ARBA" id="ARBA00022989"/>
    </source>
</evidence>
<keyword evidence="2" id="KW-0813">Transport</keyword>
<evidence type="ECO:0000259" key="8">
    <source>
        <dbReference type="PROSITE" id="PS50850"/>
    </source>
</evidence>
<proteinExistence type="predicted"/>
<feature type="transmembrane region" description="Helical" evidence="7">
    <location>
        <begin position="58"/>
        <end position="83"/>
    </location>
</feature>
<dbReference type="CDD" id="cd06173">
    <property type="entry name" value="MFS_MefA_like"/>
    <property type="match status" value="1"/>
</dbReference>
<gene>
    <name evidence="9" type="ORF">Pro02_61780</name>
</gene>
<evidence type="ECO:0000256" key="4">
    <source>
        <dbReference type="ARBA" id="ARBA00022692"/>
    </source>
</evidence>
<comment type="subcellular location">
    <subcellularLocation>
        <location evidence="1">Cell membrane</location>
        <topology evidence="1">Multi-pass membrane protein</topology>
    </subcellularLocation>
</comment>
<comment type="caution">
    <text evidence="9">The sequence shown here is derived from an EMBL/GenBank/DDBJ whole genome shotgun (WGS) entry which is preliminary data.</text>
</comment>
<dbReference type="SUPFAM" id="SSF103473">
    <property type="entry name" value="MFS general substrate transporter"/>
    <property type="match status" value="1"/>
</dbReference>
<dbReference type="EMBL" id="BOOI01000067">
    <property type="protein sequence ID" value="GIH87770.1"/>
    <property type="molecule type" value="Genomic_DNA"/>
</dbReference>
<keyword evidence="5 7" id="KW-1133">Transmembrane helix</keyword>
<dbReference type="AlphaFoldDB" id="A0A8J3WFT4"/>
<evidence type="ECO:0000313" key="10">
    <source>
        <dbReference type="Proteomes" id="UP000655044"/>
    </source>
</evidence>
<sequence>MGVLTAAASLPYLLIGLQSGAVADRRRHHRPVMVACEAISAVAAASIPLAWITGLLTVPWLIAVTFAVGSCATVFRAFTFPHLTSVVHESQRPQALAGFQSAYSLAAVGGPGLAGALVQLVTAPLAMLVNAVSFLASAFLIQSIRAPENHTPAGRRGMRTEIREGLAAVTGHPALRALCGAGVVINFFGSAYMALFVIYAITVLSLPSGMVGALVAVFGTGGLLGAAVTARLVERVGENRMLVYAVLIFPLDFVTAALASGPAWAKFALMSASTLISGAAVVAFSVCFGAIVLREAPAELLGRVNATMVFAIQGVLALGGLAGGLLGELLGLRPVLWICAAGVTSAIPLIWRSPLGPGAGRRAPDDGGRLSHGREMRLYGGGSIRYDGESTRRGARSTRPGDDLVRYGVRRPSTALSDCPQNPDRFITHAWPISSLRM</sequence>
<feature type="transmembrane region" description="Helical" evidence="7">
    <location>
        <begin position="242"/>
        <end position="261"/>
    </location>
</feature>
<dbReference type="PANTHER" id="PTHR23513:SF6">
    <property type="entry name" value="MAJOR FACILITATOR SUPERFAMILY ASSOCIATED DOMAIN-CONTAINING PROTEIN"/>
    <property type="match status" value="1"/>
</dbReference>
<feature type="transmembrane region" description="Helical" evidence="7">
    <location>
        <begin position="183"/>
        <end position="204"/>
    </location>
</feature>
<dbReference type="Pfam" id="PF05977">
    <property type="entry name" value="MFS_3"/>
    <property type="match status" value="1"/>
</dbReference>
<dbReference type="InterPro" id="IPR036259">
    <property type="entry name" value="MFS_trans_sf"/>
</dbReference>
<dbReference type="Gene3D" id="1.20.1250.20">
    <property type="entry name" value="MFS general substrate transporter like domains"/>
    <property type="match status" value="1"/>
</dbReference>
<dbReference type="InterPro" id="IPR010290">
    <property type="entry name" value="TM_effector"/>
</dbReference>
<accession>A0A8J3WFT4</accession>
<dbReference type="GO" id="GO:0022857">
    <property type="term" value="F:transmembrane transporter activity"/>
    <property type="evidence" value="ECO:0007669"/>
    <property type="project" value="InterPro"/>
</dbReference>
<evidence type="ECO:0000256" key="6">
    <source>
        <dbReference type="ARBA" id="ARBA00023136"/>
    </source>
</evidence>
<dbReference type="PANTHER" id="PTHR23513">
    <property type="entry name" value="INTEGRAL MEMBRANE EFFLUX PROTEIN-RELATED"/>
    <property type="match status" value="1"/>
</dbReference>
<dbReference type="PROSITE" id="PS50850">
    <property type="entry name" value="MFS"/>
    <property type="match status" value="1"/>
</dbReference>
<feature type="transmembrane region" description="Helical" evidence="7">
    <location>
        <begin position="32"/>
        <end position="52"/>
    </location>
</feature>
<feature type="transmembrane region" description="Helical" evidence="7">
    <location>
        <begin position="210"/>
        <end position="230"/>
    </location>
</feature>
<feature type="transmembrane region" description="Helical" evidence="7">
    <location>
        <begin position="267"/>
        <end position="293"/>
    </location>
</feature>
<reference evidence="9" key="1">
    <citation type="submission" date="2021-01" db="EMBL/GenBank/DDBJ databases">
        <title>Whole genome shotgun sequence of Planobispora rosea NBRC 15558.</title>
        <authorList>
            <person name="Komaki H."/>
            <person name="Tamura T."/>
        </authorList>
    </citation>
    <scope>NUCLEOTIDE SEQUENCE</scope>
    <source>
        <strain evidence="9">NBRC 15558</strain>
    </source>
</reference>
<keyword evidence="4 7" id="KW-0812">Transmembrane</keyword>
<keyword evidence="10" id="KW-1185">Reference proteome</keyword>